<sequence>MRLRYAVRYYQAGVDWDYLLVPSLQANRQTATRRINSRNENATGVTSDTSLEGKFATGPVAHTLLTGIDYYRAFLNSERYQTGTVGTLNVYDPVHGLSVPRPNFAVNSGSKSLVDQVGLYAQD</sequence>
<evidence type="ECO:0000256" key="3">
    <source>
        <dbReference type="ARBA" id="ARBA00023237"/>
    </source>
</evidence>
<protein>
    <recommendedName>
        <fullName evidence="6">TonB-dependent receptor</fullName>
    </recommendedName>
</protein>
<evidence type="ECO:0000313" key="5">
    <source>
        <dbReference type="Proteomes" id="UP001055057"/>
    </source>
</evidence>
<comment type="subcellular location">
    <subcellularLocation>
        <location evidence="1">Cell outer membrane</location>
    </subcellularLocation>
</comment>
<dbReference type="RefSeq" id="WP_238181221.1">
    <property type="nucleotide sequence ID" value="NZ_BPRB01000038.1"/>
</dbReference>
<dbReference type="Gene3D" id="2.40.170.20">
    <property type="entry name" value="TonB-dependent receptor, beta-barrel domain"/>
    <property type="match status" value="1"/>
</dbReference>
<reference evidence="4" key="1">
    <citation type="journal article" date="2021" name="Front. Microbiol.">
        <title>Comprehensive Comparative Genomics and Phenotyping of Methylobacterium Species.</title>
        <authorList>
            <person name="Alessa O."/>
            <person name="Ogura Y."/>
            <person name="Fujitani Y."/>
            <person name="Takami H."/>
            <person name="Hayashi T."/>
            <person name="Sahin N."/>
            <person name="Tani A."/>
        </authorList>
    </citation>
    <scope>NUCLEOTIDE SEQUENCE</scope>
    <source>
        <strain evidence="4">DSM 23632</strain>
    </source>
</reference>
<proteinExistence type="predicted"/>
<evidence type="ECO:0000256" key="2">
    <source>
        <dbReference type="ARBA" id="ARBA00023136"/>
    </source>
</evidence>
<dbReference type="EMBL" id="BPRB01000038">
    <property type="protein sequence ID" value="GJE58596.1"/>
    <property type="molecule type" value="Genomic_DNA"/>
</dbReference>
<keyword evidence="3" id="KW-0998">Cell outer membrane</keyword>
<name>A0ABQ4TVJ2_9HYPH</name>
<dbReference type="InterPro" id="IPR036942">
    <property type="entry name" value="Beta-barrel_TonB_sf"/>
</dbReference>
<evidence type="ECO:0000256" key="1">
    <source>
        <dbReference type="ARBA" id="ARBA00004442"/>
    </source>
</evidence>
<keyword evidence="2" id="KW-0472">Membrane</keyword>
<evidence type="ECO:0000313" key="4">
    <source>
        <dbReference type="EMBL" id="GJE58596.1"/>
    </source>
</evidence>
<evidence type="ECO:0008006" key="6">
    <source>
        <dbReference type="Google" id="ProtNLM"/>
    </source>
</evidence>
<dbReference type="SUPFAM" id="SSF56935">
    <property type="entry name" value="Porins"/>
    <property type="match status" value="1"/>
</dbReference>
<reference evidence="4" key="2">
    <citation type="submission" date="2021-08" db="EMBL/GenBank/DDBJ databases">
        <authorList>
            <person name="Tani A."/>
            <person name="Ola A."/>
            <person name="Ogura Y."/>
            <person name="Katsura K."/>
            <person name="Hayashi T."/>
        </authorList>
    </citation>
    <scope>NUCLEOTIDE SEQUENCE</scope>
    <source>
        <strain evidence="4">DSM 23632</strain>
    </source>
</reference>
<dbReference type="Proteomes" id="UP001055057">
    <property type="component" value="Unassembled WGS sequence"/>
</dbReference>
<gene>
    <name evidence="4" type="ORF">MPOCJGCO_0678</name>
</gene>
<comment type="caution">
    <text evidence="4">The sequence shown here is derived from an EMBL/GenBank/DDBJ whole genome shotgun (WGS) entry which is preliminary data.</text>
</comment>
<accession>A0ABQ4TVJ2</accession>
<organism evidence="4 5">
    <name type="scientific">Methylobacterium trifolii</name>
    <dbReference type="NCBI Taxonomy" id="1003092"/>
    <lineage>
        <taxon>Bacteria</taxon>
        <taxon>Pseudomonadati</taxon>
        <taxon>Pseudomonadota</taxon>
        <taxon>Alphaproteobacteria</taxon>
        <taxon>Hyphomicrobiales</taxon>
        <taxon>Methylobacteriaceae</taxon>
        <taxon>Methylobacterium</taxon>
    </lineage>
</organism>
<keyword evidence="5" id="KW-1185">Reference proteome</keyword>